<evidence type="ECO:0000313" key="1">
    <source>
        <dbReference type="EMBL" id="KAL0120884.1"/>
    </source>
</evidence>
<protein>
    <submittedName>
        <fullName evidence="1">Uncharacterized protein</fullName>
    </submittedName>
</protein>
<proteinExistence type="predicted"/>
<dbReference type="AlphaFoldDB" id="A0AAW2G1G0"/>
<dbReference type="Proteomes" id="UP001430953">
    <property type="component" value="Unassembled WGS sequence"/>
</dbReference>
<organism evidence="1 2">
    <name type="scientific">Cardiocondyla obscurior</name>
    <dbReference type="NCBI Taxonomy" id="286306"/>
    <lineage>
        <taxon>Eukaryota</taxon>
        <taxon>Metazoa</taxon>
        <taxon>Ecdysozoa</taxon>
        <taxon>Arthropoda</taxon>
        <taxon>Hexapoda</taxon>
        <taxon>Insecta</taxon>
        <taxon>Pterygota</taxon>
        <taxon>Neoptera</taxon>
        <taxon>Endopterygota</taxon>
        <taxon>Hymenoptera</taxon>
        <taxon>Apocrita</taxon>
        <taxon>Aculeata</taxon>
        <taxon>Formicoidea</taxon>
        <taxon>Formicidae</taxon>
        <taxon>Myrmicinae</taxon>
        <taxon>Cardiocondyla</taxon>
    </lineage>
</organism>
<keyword evidence="2" id="KW-1185">Reference proteome</keyword>
<sequence>MFVISHSGRTVALCGDTRTTKLLIARLRCANAKDFRLACVTCDKRVLLININRERGCSVPEIRLIVSSDYSFETVPRIYYQPTH</sequence>
<dbReference type="EMBL" id="JADYXP020000007">
    <property type="protein sequence ID" value="KAL0120884.1"/>
    <property type="molecule type" value="Genomic_DNA"/>
</dbReference>
<evidence type="ECO:0000313" key="2">
    <source>
        <dbReference type="Proteomes" id="UP001430953"/>
    </source>
</evidence>
<accession>A0AAW2G1G0</accession>
<name>A0AAW2G1G0_9HYME</name>
<gene>
    <name evidence="1" type="ORF">PUN28_008514</name>
</gene>
<reference evidence="1 2" key="1">
    <citation type="submission" date="2023-03" db="EMBL/GenBank/DDBJ databases">
        <title>High recombination rates correlate with genetic variation in Cardiocondyla obscurior ants.</title>
        <authorList>
            <person name="Errbii M."/>
        </authorList>
    </citation>
    <scope>NUCLEOTIDE SEQUENCE [LARGE SCALE GENOMIC DNA]</scope>
    <source>
        <strain evidence="1">Alpha-2009</strain>
        <tissue evidence="1">Whole body</tissue>
    </source>
</reference>
<comment type="caution">
    <text evidence="1">The sequence shown here is derived from an EMBL/GenBank/DDBJ whole genome shotgun (WGS) entry which is preliminary data.</text>
</comment>